<evidence type="ECO:0000256" key="6">
    <source>
        <dbReference type="PIRNR" id="PIRNR000476"/>
    </source>
</evidence>
<dbReference type="PROSITE" id="PS00375">
    <property type="entry name" value="UDPGT"/>
    <property type="match status" value="1"/>
</dbReference>
<evidence type="ECO:0000256" key="3">
    <source>
        <dbReference type="ARBA" id="ARBA00022676"/>
    </source>
</evidence>
<dbReference type="InterPro" id="IPR050271">
    <property type="entry name" value="UDP-glycosyltransferase"/>
</dbReference>
<evidence type="ECO:0000256" key="4">
    <source>
        <dbReference type="ARBA" id="ARBA00022679"/>
    </source>
</evidence>
<proteinExistence type="inferred from homology"/>
<keyword evidence="3 6" id="KW-0328">Glycosyltransferase</keyword>
<name>F4ZKZ9_9BBAC</name>
<dbReference type="Pfam" id="PF00201">
    <property type="entry name" value="UDPGT"/>
    <property type="match status" value="1"/>
</dbReference>
<reference evidence="8 9" key="1">
    <citation type="journal article" date="2011" name="Arch. Virol.">
        <title>Genomic sequencing and analysis of Clostera anachoreta granulovirus.</title>
        <authorList>
            <person name="Liang Z."/>
            <person name="Zhang X."/>
            <person name="Yin X."/>
            <person name="Cao S."/>
            <person name="Xu F."/>
        </authorList>
    </citation>
    <scope>NUCLEOTIDE SEQUENCE [LARGE SCALE GENOMIC DNA]</scope>
    <source>
        <strain evidence="8">ClanGV-HBHN</strain>
    </source>
</reference>
<dbReference type="PIRSF" id="PIRSF000476">
    <property type="entry name" value="Ecdystd_UDP_glucosyltfrase"/>
    <property type="match status" value="1"/>
</dbReference>
<dbReference type="EMBL" id="HQ116624">
    <property type="protein sequence ID" value="AEB00410.1"/>
    <property type="molecule type" value="Genomic_DNA"/>
</dbReference>
<keyword evidence="4 6" id="KW-0808">Transferase</keyword>
<dbReference type="PANTHER" id="PTHR48043">
    <property type="entry name" value="EG:EG0003.4 PROTEIN-RELATED"/>
    <property type="match status" value="1"/>
</dbReference>
<dbReference type="FunFam" id="3.40.50.2000:FF:000021">
    <property type="entry name" value="UDP-glucuronosyltransferase"/>
    <property type="match status" value="1"/>
</dbReference>
<evidence type="ECO:0000313" key="8">
    <source>
        <dbReference type="EMBL" id="AEB00410.1"/>
    </source>
</evidence>
<dbReference type="OrthoDB" id="5462at10239"/>
<dbReference type="InterPro" id="IPR016224">
    <property type="entry name" value="Ecdysteroid_UDP-Glc_Trfase"/>
</dbReference>
<dbReference type="PANTHER" id="PTHR48043:SF145">
    <property type="entry name" value="FI06409P-RELATED"/>
    <property type="match status" value="1"/>
</dbReference>
<dbReference type="RefSeq" id="YP_004376330.1">
    <property type="nucleotide sequence ID" value="NC_015398.1"/>
</dbReference>
<dbReference type="InterPro" id="IPR035595">
    <property type="entry name" value="UDP_glycos_trans_CS"/>
</dbReference>
<dbReference type="Proteomes" id="UP000203549">
    <property type="component" value="Segment"/>
</dbReference>
<dbReference type="Gene3D" id="3.40.50.2000">
    <property type="entry name" value="Glycogen Phosphorylase B"/>
    <property type="match status" value="2"/>
</dbReference>
<keyword evidence="9" id="KW-1185">Reference proteome</keyword>
<dbReference type="GeneID" id="10723003"/>
<sequence length="462" mass="52359">MTPVIALFLAILQPNLVWSANILCVFPTPAYSHQSVFAAYVDRLAYAGHNVTVITPMPRRVRHVTEVECNLSASYFANLMRSSTSIKKRGAVADEDTVTANNYTPLVDMVVEQFASENVTALVENINNQFDLVVCEAYLSVNLVFGHLFNAPVILISSGFATNENFRTINRHVLYDHKKYPNMWRSNFTGDGRVSEKRLFREWSTLEKIQESKARSLFGDSVPSMVAMKARVAMLFVNVPSLYDGERPVNDRVQYLGGLHLKKPRPITNDRLTSFMKKHEVLIYVSFGSSLDAMTMDASLLTEMIRSFASVSCGVLWRIDESVHSTYNVSSNVLTQNWFPQRDLLKHPKVKLFLTQGGVQSVDEAVDGEVPMIGLAMVGDQFYSTRRISQLGIGTALDVLKLEESHLDQVISSMIDDPSYVRRIRDFKKYIRDTNKRPLKKALLHTERVLRNARSIFEFKNK</sequence>
<evidence type="ECO:0000313" key="9">
    <source>
        <dbReference type="Proteomes" id="UP000203549"/>
    </source>
</evidence>
<protein>
    <recommendedName>
        <fullName evidence="2 6">Ecdysteroid UDP-glucosyltransferase</fullName>
        <ecNumber evidence="6">2.4.1.-</ecNumber>
    </recommendedName>
</protein>
<accession>F4ZKZ9</accession>
<evidence type="ECO:0000256" key="1">
    <source>
        <dbReference type="ARBA" id="ARBA00009995"/>
    </source>
</evidence>
<dbReference type="CDD" id="cd03784">
    <property type="entry name" value="GT1_Gtf-like"/>
    <property type="match status" value="1"/>
</dbReference>
<comment type="similarity">
    <text evidence="1 6 7">Belongs to the UDP-glycosyltransferase family.</text>
</comment>
<evidence type="ECO:0000256" key="2">
    <source>
        <dbReference type="ARBA" id="ARBA00013904"/>
    </source>
</evidence>
<organism evidence="8 9">
    <name type="scientific">Clostera anachoreta granulovirus</name>
    <dbReference type="NCBI Taxonomy" id="283675"/>
    <lineage>
        <taxon>Viruses</taxon>
        <taxon>Viruses incertae sedis</taxon>
        <taxon>Naldaviricetes</taxon>
        <taxon>Lefavirales</taxon>
        <taxon>Baculoviridae</taxon>
        <taxon>Betabaculovirus</taxon>
        <taxon>Betabaculovirus clanachoretae</taxon>
    </lineage>
</organism>
<dbReference type="GO" id="GO:0008194">
    <property type="term" value="F:UDP-glycosyltransferase activity"/>
    <property type="evidence" value="ECO:0007669"/>
    <property type="project" value="InterPro"/>
</dbReference>
<evidence type="ECO:0000256" key="5">
    <source>
        <dbReference type="ARBA" id="ARBA00022729"/>
    </source>
</evidence>
<comment type="function">
    <text evidence="6">Catalyzes the transfer of glucose from UDP-glucose to ecdysteroids which are insect molting hormones.</text>
</comment>
<evidence type="ECO:0000256" key="7">
    <source>
        <dbReference type="RuleBase" id="RU003718"/>
    </source>
</evidence>
<keyword evidence="5" id="KW-0732">Signal</keyword>
<dbReference type="InterPro" id="IPR002213">
    <property type="entry name" value="UDP_glucos_trans"/>
</dbReference>
<dbReference type="EC" id="2.4.1.-" evidence="6"/>
<dbReference type="KEGG" id="vg:10723003"/>
<dbReference type="SUPFAM" id="SSF53756">
    <property type="entry name" value="UDP-Glycosyltransferase/glycogen phosphorylase"/>
    <property type="match status" value="1"/>
</dbReference>